<dbReference type="EMBL" id="LNQE01001097">
    <property type="protein sequence ID" value="KUG21145.1"/>
    <property type="molecule type" value="Genomic_DNA"/>
</dbReference>
<accession>A0A0W8FJU6</accession>
<sequence length="169" mass="19141">MSQLQERLQMMAEPQREHRWLQKLVGEWTAEIEAMMAPGQPPVKFSGTESVRSIGGLWVLAEGRSELPRGGSTTSIMLLGYDPQKRRYVGTNIGSMMPYFWVYSGSLDPDERVLTLDTEGPGMTAEGKMTQYKDVIETRSDDHRVLSSHMLGEDGNWHTVMTADFRRKS</sequence>
<dbReference type="AlphaFoldDB" id="A0A0W8FJU6"/>
<dbReference type="InterPro" id="IPR011473">
    <property type="entry name" value="DUF1579"/>
</dbReference>
<proteinExistence type="predicted"/>
<protein>
    <recommendedName>
        <fullName evidence="2">DUF1579 domain-containing protein</fullName>
    </recommendedName>
</protein>
<gene>
    <name evidence="1" type="ORF">ASZ90_009107</name>
</gene>
<organism evidence="1">
    <name type="scientific">hydrocarbon metagenome</name>
    <dbReference type="NCBI Taxonomy" id="938273"/>
    <lineage>
        <taxon>unclassified sequences</taxon>
        <taxon>metagenomes</taxon>
        <taxon>ecological metagenomes</taxon>
    </lineage>
</organism>
<evidence type="ECO:0000313" key="1">
    <source>
        <dbReference type="EMBL" id="KUG21145.1"/>
    </source>
</evidence>
<evidence type="ECO:0008006" key="2">
    <source>
        <dbReference type="Google" id="ProtNLM"/>
    </source>
</evidence>
<reference evidence="1" key="1">
    <citation type="journal article" date="2015" name="Proc. Natl. Acad. Sci. U.S.A.">
        <title>Networks of energetic and metabolic interactions define dynamics in microbial communities.</title>
        <authorList>
            <person name="Embree M."/>
            <person name="Liu J.K."/>
            <person name="Al-Bassam M.M."/>
            <person name="Zengler K."/>
        </authorList>
    </citation>
    <scope>NUCLEOTIDE SEQUENCE</scope>
</reference>
<name>A0A0W8FJU6_9ZZZZ</name>
<comment type="caution">
    <text evidence="1">The sequence shown here is derived from an EMBL/GenBank/DDBJ whole genome shotgun (WGS) entry which is preliminary data.</text>
</comment>
<dbReference type="Pfam" id="PF07617">
    <property type="entry name" value="DUF1579"/>
    <property type="match status" value="1"/>
</dbReference>